<dbReference type="PROSITE" id="PS51918">
    <property type="entry name" value="RADICAL_SAM"/>
    <property type="match status" value="1"/>
</dbReference>
<comment type="caution">
    <text evidence="6">The sequence shown here is derived from an EMBL/GenBank/DDBJ whole genome shotgun (WGS) entry which is preliminary data.</text>
</comment>
<dbReference type="InterPro" id="IPR013785">
    <property type="entry name" value="Aldolase_TIM"/>
</dbReference>
<dbReference type="PANTHER" id="PTHR43273">
    <property type="entry name" value="ANAEROBIC SULFATASE-MATURATING ENZYME HOMOLOG ASLB-RELATED"/>
    <property type="match status" value="1"/>
</dbReference>
<dbReference type="SFLD" id="SFLDG01386">
    <property type="entry name" value="main_SPASM_domain-containing"/>
    <property type="match status" value="1"/>
</dbReference>
<dbReference type="GO" id="GO:0051536">
    <property type="term" value="F:iron-sulfur cluster binding"/>
    <property type="evidence" value="ECO:0007669"/>
    <property type="project" value="UniProtKB-KW"/>
</dbReference>
<dbReference type="SFLD" id="SFLDG01072">
    <property type="entry name" value="dehydrogenase_like"/>
    <property type="match status" value="1"/>
</dbReference>
<dbReference type="NCBIfam" id="TIGR04269">
    <property type="entry name" value="SAM_SPASM_FxsB"/>
    <property type="match status" value="1"/>
</dbReference>
<dbReference type="SUPFAM" id="SSF102114">
    <property type="entry name" value="Radical SAM enzymes"/>
    <property type="match status" value="1"/>
</dbReference>
<dbReference type="CDD" id="cd01335">
    <property type="entry name" value="Radical_SAM"/>
    <property type="match status" value="1"/>
</dbReference>
<evidence type="ECO:0000259" key="5">
    <source>
        <dbReference type="PROSITE" id="PS51918"/>
    </source>
</evidence>
<dbReference type="GO" id="GO:0046872">
    <property type="term" value="F:metal ion binding"/>
    <property type="evidence" value="ECO:0007669"/>
    <property type="project" value="UniProtKB-KW"/>
</dbReference>
<protein>
    <submittedName>
        <fullName evidence="6">FxsB family radical SAM/SPASM domain protein</fullName>
    </submittedName>
</protein>
<dbReference type="GO" id="GO:0016491">
    <property type="term" value="F:oxidoreductase activity"/>
    <property type="evidence" value="ECO:0007669"/>
    <property type="project" value="InterPro"/>
</dbReference>
<evidence type="ECO:0000256" key="4">
    <source>
        <dbReference type="ARBA" id="ARBA00023014"/>
    </source>
</evidence>
<proteinExistence type="predicted"/>
<dbReference type="RefSeq" id="WP_141583356.1">
    <property type="nucleotide sequence ID" value="NZ_SPAZ01000180.1"/>
</dbReference>
<dbReference type="InterPro" id="IPR058240">
    <property type="entry name" value="rSAM_sf"/>
</dbReference>
<sequence length="720" mass="78590">MTDFHDQRSIHQLVLKIHSRCDLACDHCYVYEHADQSWKSRPILIAEETVERVARRLAEYATVKGLESVAVILHGGEPLLVGPARLRHICAELTRVIAPVTALDLRIHTNGVQLNRRHLEVFGEFGVKVGISLDGDRAANDRHRLDRRGRSSYDRVLRALDLLRLPEYRHLYQGLLCTVDVANDPVAVHDALTALEPPRIDYLLPHSTWDNPPPGHGEGTPYADWLLKVFDRWEAQGRPMPVRTFDSVLSTLRGGPSLTEAMGLAPSDLAVVETDGTFEQADSLKTAYDGAPATGYDVLHHTFQEFADHPGVRARQLGLDGISETCRRCPVVRSCGGGLYAHRYSGERGFDNPSVYCADLRAFVEGVAKRITEHALAPAVTGRDELRLAHLALDRSLLARVNRNLAGHPDWDAAWRLLDRLDSDEGTAAHLNTVLAHPYTRPALHRSLDGPVDLPRFMAVATAAAVLAEAETTLGWHQPGTEAHLPTLGTVRLARPGRVEFTVTADGFRVRGTESTDPATEVPVEWRPLESLDPADGPPALIDDADPYRDCYPVPVAAPLSPSDLALFGKRLRAAYEMLEAREPGWREGVNSLLATTITPLAAGSGLRLGSHGPGALGVAVDFEPEEFVRQLPLLGRRARLSALREVTDLHVPGNAAGRLLDEASERLGRAAARPGDAVESLAEAGRALERLAALPPGELTQSGAHFADELAREWAGLHG</sequence>
<name>A0AAE8W0G6_9ACTN</name>
<evidence type="ECO:0000313" key="6">
    <source>
        <dbReference type="EMBL" id="TQE31638.1"/>
    </source>
</evidence>
<dbReference type="InterPro" id="IPR026335">
    <property type="entry name" value="rSAM_SPASM_FxsB"/>
</dbReference>
<keyword evidence="1" id="KW-0949">S-adenosyl-L-methionine</keyword>
<dbReference type="Proteomes" id="UP000318720">
    <property type="component" value="Unassembled WGS sequence"/>
</dbReference>
<keyword evidence="3" id="KW-0408">Iron</keyword>
<dbReference type="EMBL" id="SPAZ01000180">
    <property type="protein sequence ID" value="TQE31638.1"/>
    <property type="molecule type" value="Genomic_DNA"/>
</dbReference>
<dbReference type="Pfam" id="PF04055">
    <property type="entry name" value="Radical_SAM"/>
    <property type="match status" value="1"/>
</dbReference>
<evidence type="ECO:0000256" key="2">
    <source>
        <dbReference type="ARBA" id="ARBA00022723"/>
    </source>
</evidence>
<evidence type="ECO:0000256" key="1">
    <source>
        <dbReference type="ARBA" id="ARBA00022691"/>
    </source>
</evidence>
<dbReference type="AlphaFoldDB" id="A0AAE8W0G6"/>
<feature type="domain" description="Radical SAM core" evidence="5">
    <location>
        <begin position="7"/>
        <end position="243"/>
    </location>
</feature>
<dbReference type="SFLD" id="SFLDG01067">
    <property type="entry name" value="SPASM/twitch_domain_containing"/>
    <property type="match status" value="1"/>
</dbReference>
<dbReference type="InterPro" id="IPR023867">
    <property type="entry name" value="Sulphatase_maturase_rSAM"/>
</dbReference>
<dbReference type="SFLD" id="SFLDS00029">
    <property type="entry name" value="Radical_SAM"/>
    <property type="match status" value="1"/>
</dbReference>
<dbReference type="InterPro" id="IPR007197">
    <property type="entry name" value="rSAM"/>
</dbReference>
<dbReference type="NCBIfam" id="NF040587">
    <property type="entry name" value="rSAM_lost_HExxH"/>
    <property type="match status" value="1"/>
</dbReference>
<accession>A0AAE8W0G6</accession>
<gene>
    <name evidence="6" type="ORF">Sipo8835_22215</name>
</gene>
<evidence type="ECO:0000256" key="3">
    <source>
        <dbReference type="ARBA" id="ARBA00023004"/>
    </source>
</evidence>
<organism evidence="6 7">
    <name type="scientific">Streptomyces ipomoeae</name>
    <dbReference type="NCBI Taxonomy" id="103232"/>
    <lineage>
        <taxon>Bacteria</taxon>
        <taxon>Bacillati</taxon>
        <taxon>Actinomycetota</taxon>
        <taxon>Actinomycetes</taxon>
        <taxon>Kitasatosporales</taxon>
        <taxon>Streptomycetaceae</taxon>
        <taxon>Streptomyces</taxon>
    </lineage>
</organism>
<dbReference type="PANTHER" id="PTHR43273:SF8">
    <property type="entry name" value="RADICAL SAM DOMAIN PROTEIN"/>
    <property type="match status" value="1"/>
</dbReference>
<reference evidence="6 7" key="1">
    <citation type="submission" date="2019-03" db="EMBL/GenBank/DDBJ databases">
        <title>Comparative genomic analyses of the sweetpotato soil rot pathogen, Streptomyces ipomoeae.</title>
        <authorList>
            <person name="Ruschel Soares N."/>
            <person name="Badger J.H."/>
            <person name="Huguet-Tapia J.C."/>
            <person name="Clark C.A."/>
            <person name="Pettis G.S."/>
        </authorList>
    </citation>
    <scope>NUCLEOTIDE SEQUENCE [LARGE SCALE GENOMIC DNA]</scope>
    <source>
        <strain evidence="6 7">88-35</strain>
    </source>
</reference>
<keyword evidence="2" id="KW-0479">Metal-binding</keyword>
<evidence type="ECO:0000313" key="7">
    <source>
        <dbReference type="Proteomes" id="UP000318720"/>
    </source>
</evidence>
<dbReference type="Gene3D" id="3.20.20.70">
    <property type="entry name" value="Aldolase class I"/>
    <property type="match status" value="1"/>
</dbReference>
<keyword evidence="4" id="KW-0411">Iron-sulfur</keyword>